<reference evidence="3" key="1">
    <citation type="submission" date="2011-03" db="EMBL/GenBank/DDBJ databases">
        <authorList>
            <person name="Voget S."/>
            <person name="Streit W.R."/>
            <person name="Jaeger K.E."/>
            <person name="Daniel R."/>
        </authorList>
    </citation>
    <scope>NUCLEOTIDE SEQUENCE [LARGE SCALE GENOMIC DNA]</scope>
    <source>
        <strain evidence="3">PG1</strain>
    </source>
</reference>
<reference evidence="2 3" key="2">
    <citation type="journal article" date="2016" name="Appl. Microbiol. Biotechnol.">
        <title>Mutations improving production and secretion of extracellular lipase by Burkholderia glumae PG1.</title>
        <authorList>
            <person name="Knapp A."/>
            <person name="Voget S."/>
            <person name="Gao R."/>
            <person name="Zaburannyi N."/>
            <person name="Krysciak D."/>
            <person name="Breuer M."/>
            <person name="Hauer B."/>
            <person name="Streit W.R."/>
            <person name="Muller R."/>
            <person name="Daniel R."/>
            <person name="Jaeger K.E."/>
        </authorList>
    </citation>
    <scope>NUCLEOTIDE SEQUENCE [LARGE SCALE GENOMIC DNA]</scope>
    <source>
        <strain evidence="2 3">PG1</strain>
    </source>
</reference>
<dbReference type="KEGG" id="bgp:BGL_1c15930"/>
<dbReference type="EMBL" id="CP002580">
    <property type="protein sequence ID" value="AJK46107.1"/>
    <property type="molecule type" value="Genomic_DNA"/>
</dbReference>
<sequence length="444" mass="47172">MNDNPTNTPDVHQLASLLLPLRERGMTPQEAVRSILATTATGAANLIHDAGLRGVALLAQALVRIFVALTPAELAIILHHSYPDLSALDVGRLLLAPEVFPHTSRDEMRSALLGAGFDANGVTEAINVLYPAPPVKTRFDAIATSMQAGNRGIEVWSSGTTGQVWTLYQRVPGADWSSWEGPGFKGQPKPLRQLAAALQNNGDVMFAGLDDAGSVWACPQGSPGGDWGAWHGPNLGGQPHAFRQLAASQQGGSRGVELWAAGDDGQVWTLYQLTAGGPWSRWEGPGFKGQPAPMFKMAAAQQNNGNVMFFGLDRNGRLWSIGQDRPGGDWGGWQGPGVAGQPEPFVEIAASEQHGTRGVEVWGLGASGQIWTLYQLTAGGPWSHWEGPGFKGQPVPMKKIAAALQNTGCVLLWAVDGDDRLWRIAQGSPGGDWAGWEQSSVPPA</sequence>
<dbReference type="Proteomes" id="UP000031838">
    <property type="component" value="Chromosome 1"/>
</dbReference>
<gene>
    <name evidence="2" type="ORF">BGL_1c15930</name>
</gene>
<evidence type="ECO:0000313" key="3">
    <source>
        <dbReference type="Proteomes" id="UP000031838"/>
    </source>
</evidence>
<accession>A0A0B6RLA6</accession>
<evidence type="ECO:0000259" key="1">
    <source>
        <dbReference type="Pfam" id="PF26607"/>
    </source>
</evidence>
<proteinExistence type="predicted"/>
<feature type="domain" description="PLL-like beta propeller" evidence="1">
    <location>
        <begin position="147"/>
        <end position="437"/>
    </location>
</feature>
<dbReference type="AlphaFoldDB" id="A0A0B6RLA6"/>
<dbReference type="SUPFAM" id="SSF89372">
    <property type="entry name" value="Fucose-specific lectin"/>
    <property type="match status" value="2"/>
</dbReference>
<evidence type="ECO:0000313" key="2">
    <source>
        <dbReference type="EMBL" id="AJK46107.1"/>
    </source>
</evidence>
<dbReference type="Gene3D" id="2.120.10.70">
    <property type="entry name" value="Fucose-specific lectin"/>
    <property type="match status" value="1"/>
</dbReference>
<dbReference type="RefSeq" id="WP_042624705.1">
    <property type="nucleotide sequence ID" value="NZ_CP002580.1"/>
</dbReference>
<protein>
    <recommendedName>
        <fullName evidence="1">PLL-like beta propeller domain-containing protein</fullName>
    </recommendedName>
</protein>
<dbReference type="Pfam" id="PF26607">
    <property type="entry name" value="DUF8189"/>
    <property type="match status" value="1"/>
</dbReference>
<dbReference type="HOGENOM" id="CLU_616326_0_0_4"/>
<dbReference type="InterPro" id="IPR058502">
    <property type="entry name" value="PLL-like_beta-prop"/>
</dbReference>
<organism evidence="2 3">
    <name type="scientific">Burkholderia plantarii</name>
    <dbReference type="NCBI Taxonomy" id="41899"/>
    <lineage>
        <taxon>Bacteria</taxon>
        <taxon>Pseudomonadati</taxon>
        <taxon>Pseudomonadota</taxon>
        <taxon>Betaproteobacteria</taxon>
        <taxon>Burkholderiales</taxon>
        <taxon>Burkholderiaceae</taxon>
        <taxon>Burkholderia</taxon>
    </lineage>
</organism>
<name>A0A0B6RLA6_BURPL</name>
<keyword evidence="3" id="KW-1185">Reference proteome</keyword>